<evidence type="ECO:0000256" key="1">
    <source>
        <dbReference type="ARBA" id="ARBA00001798"/>
    </source>
</evidence>
<evidence type="ECO:0000256" key="7">
    <source>
        <dbReference type="ARBA" id="ARBA00022786"/>
    </source>
</evidence>
<dbReference type="InterPro" id="IPR044066">
    <property type="entry name" value="TRIAD_supradom"/>
</dbReference>
<dbReference type="CDD" id="cd20336">
    <property type="entry name" value="Rcat_RBR"/>
    <property type="match status" value="1"/>
</dbReference>
<dbReference type="Proteomes" id="UP000027920">
    <property type="component" value="Unassembled WGS sequence"/>
</dbReference>
<evidence type="ECO:0000313" key="11">
    <source>
        <dbReference type="EMBL" id="KEF58487.1"/>
    </source>
</evidence>
<dbReference type="GO" id="GO:0061630">
    <property type="term" value="F:ubiquitin protein ligase activity"/>
    <property type="evidence" value="ECO:0007669"/>
    <property type="project" value="UniProtKB-EC"/>
</dbReference>
<feature type="compositionally biased region" description="Acidic residues" evidence="9">
    <location>
        <begin position="413"/>
        <end position="429"/>
    </location>
</feature>
<keyword evidence="7" id="KW-0833">Ubl conjugation pathway</keyword>
<evidence type="ECO:0000313" key="12">
    <source>
        <dbReference type="Proteomes" id="UP000027920"/>
    </source>
</evidence>
<protein>
    <recommendedName>
        <fullName evidence="2">RBR-type E3 ubiquitin transferase</fullName>
        <ecNumber evidence="2">2.3.2.31</ecNumber>
    </recommendedName>
</protein>
<feature type="region of interest" description="Disordered" evidence="9">
    <location>
        <begin position="170"/>
        <end position="218"/>
    </location>
</feature>
<keyword evidence="8" id="KW-0862">Zinc</keyword>
<dbReference type="OrthoDB" id="10009520at2759"/>
<dbReference type="PANTHER" id="PTHR11685">
    <property type="entry name" value="RBR FAMILY RING FINGER AND IBR DOMAIN-CONTAINING"/>
    <property type="match status" value="1"/>
</dbReference>
<evidence type="ECO:0000256" key="6">
    <source>
        <dbReference type="ARBA" id="ARBA00022771"/>
    </source>
</evidence>
<feature type="region of interest" description="Disordered" evidence="9">
    <location>
        <begin position="591"/>
        <end position="621"/>
    </location>
</feature>
<evidence type="ECO:0000256" key="5">
    <source>
        <dbReference type="ARBA" id="ARBA00022737"/>
    </source>
</evidence>
<dbReference type="InterPro" id="IPR031127">
    <property type="entry name" value="E3_UB_ligase_RBR"/>
</dbReference>
<dbReference type="InterPro" id="IPR002867">
    <property type="entry name" value="IBR_dom"/>
</dbReference>
<dbReference type="GO" id="GO:0016567">
    <property type="term" value="P:protein ubiquitination"/>
    <property type="evidence" value="ECO:0007669"/>
    <property type="project" value="InterPro"/>
</dbReference>
<dbReference type="HOGENOM" id="CLU_407088_0_0_1"/>
<dbReference type="PROSITE" id="PS51873">
    <property type="entry name" value="TRIAD"/>
    <property type="match status" value="1"/>
</dbReference>
<dbReference type="EMBL" id="AMGV01000004">
    <property type="protein sequence ID" value="KEF58487.1"/>
    <property type="molecule type" value="Genomic_DNA"/>
</dbReference>
<keyword evidence="6" id="KW-0863">Zinc-finger</keyword>
<dbReference type="STRING" id="1182545.A0A072PFD8"/>
<gene>
    <name evidence="11" type="ORF">A1O9_06413</name>
</gene>
<dbReference type="GeneID" id="25281330"/>
<keyword evidence="12" id="KW-1185">Reference proteome</keyword>
<evidence type="ECO:0000256" key="4">
    <source>
        <dbReference type="ARBA" id="ARBA00022723"/>
    </source>
</evidence>
<reference evidence="11 12" key="1">
    <citation type="submission" date="2013-03" db="EMBL/GenBank/DDBJ databases">
        <title>The Genome Sequence of Exophiala aquamarina CBS 119918.</title>
        <authorList>
            <consortium name="The Broad Institute Genomics Platform"/>
            <person name="Cuomo C."/>
            <person name="de Hoog S."/>
            <person name="Gorbushina A."/>
            <person name="Walker B."/>
            <person name="Young S.K."/>
            <person name="Zeng Q."/>
            <person name="Gargeya S."/>
            <person name="Fitzgerald M."/>
            <person name="Haas B."/>
            <person name="Abouelleil A."/>
            <person name="Allen A.W."/>
            <person name="Alvarado L."/>
            <person name="Arachchi H.M."/>
            <person name="Berlin A.M."/>
            <person name="Chapman S.B."/>
            <person name="Gainer-Dewar J."/>
            <person name="Goldberg J."/>
            <person name="Griggs A."/>
            <person name="Gujja S."/>
            <person name="Hansen M."/>
            <person name="Howarth C."/>
            <person name="Imamovic A."/>
            <person name="Ireland A."/>
            <person name="Larimer J."/>
            <person name="McCowan C."/>
            <person name="Murphy C."/>
            <person name="Pearson M."/>
            <person name="Poon T.W."/>
            <person name="Priest M."/>
            <person name="Roberts A."/>
            <person name="Saif S."/>
            <person name="Shea T."/>
            <person name="Sisk P."/>
            <person name="Sykes S."/>
            <person name="Wortman J."/>
            <person name="Nusbaum C."/>
            <person name="Birren B."/>
        </authorList>
    </citation>
    <scope>NUCLEOTIDE SEQUENCE [LARGE SCALE GENOMIC DNA]</scope>
    <source>
        <strain evidence="11 12">CBS 119918</strain>
    </source>
</reference>
<keyword evidence="3" id="KW-0808">Transferase</keyword>
<dbReference type="EC" id="2.3.2.31" evidence="2"/>
<feature type="domain" description="RING-type" evidence="10">
    <location>
        <begin position="217"/>
        <end position="411"/>
    </location>
</feature>
<comment type="catalytic activity">
    <reaction evidence="1">
        <text>[E2 ubiquitin-conjugating enzyme]-S-ubiquitinyl-L-cysteine + [acceptor protein]-L-lysine = [E2 ubiquitin-conjugating enzyme]-L-cysteine + [acceptor protein]-N(6)-ubiquitinyl-L-lysine.</text>
        <dbReference type="EC" id="2.3.2.31"/>
    </reaction>
</comment>
<dbReference type="AlphaFoldDB" id="A0A072PFD8"/>
<dbReference type="GO" id="GO:0008270">
    <property type="term" value="F:zinc ion binding"/>
    <property type="evidence" value="ECO:0007669"/>
    <property type="project" value="UniProtKB-KW"/>
</dbReference>
<feature type="compositionally biased region" description="Basic and acidic residues" evidence="9">
    <location>
        <begin position="602"/>
        <end position="621"/>
    </location>
</feature>
<sequence>MACSFLTRLFHRRRSTASTASTATPAAANPAASSAATSSLLINLGIRSLRPLSPLLVPTVPTLPTDFTSDTVTALAGPFDDSQQMAQPGFASLIISNPGLLPHLTLADVTRAFQDLEGYVDITTDTENVGEDLCIRQCIISFRNSSEAARALAAHPELITNGQTFSVNPFSHNNMDSAGIDNPADDESEQPQQLVGSQPDARRRPRKRLRKDPPKPPKPQCKVCYVELDGPYSTPCRKCNSPRCYDCLKTEFKVALTDLERMPVTCCAMVVHHDVANKILSMEEIDTYKLKFDENNTPNPLYCPVPRCSTFLPPRLIAKGATKVICPTCLAMVCTICKEQAGKNHACGKGGQREIILDKFHYKICPKCGTGVMKMYGCPHVRCQCGAHWCWDCRRPINACYRKPCRVAREDGQESEPDANDSESEDEPDTSVPDQMVQAEQPMATTETDNVTFEESAPVTENIVVPEMVAETNTAEATQIPSTLAERTIQQQVIGEGPTEDQAAANTDAAATELENLDDPDAQDWENHSDDFGEEPSDESWDIWGCRHQFRDFEKQHIPDFWLVGVDPKQLGDLEVGCLSCFEGAKVWETKQPTETAEETTEGTKDDKEDSEPKSSPKQNLLEKKVNKSKCAFECLYCGVVYCGGCKKTAVKRMRDERTAMDVDE</sequence>
<evidence type="ECO:0000256" key="3">
    <source>
        <dbReference type="ARBA" id="ARBA00022679"/>
    </source>
</evidence>
<dbReference type="VEuPathDB" id="FungiDB:A1O9_06413"/>
<keyword evidence="4" id="KW-0479">Metal-binding</keyword>
<organism evidence="11 12">
    <name type="scientific">Exophiala aquamarina CBS 119918</name>
    <dbReference type="NCBI Taxonomy" id="1182545"/>
    <lineage>
        <taxon>Eukaryota</taxon>
        <taxon>Fungi</taxon>
        <taxon>Dikarya</taxon>
        <taxon>Ascomycota</taxon>
        <taxon>Pezizomycotina</taxon>
        <taxon>Eurotiomycetes</taxon>
        <taxon>Chaetothyriomycetidae</taxon>
        <taxon>Chaetothyriales</taxon>
        <taxon>Herpotrichiellaceae</taxon>
        <taxon>Exophiala</taxon>
    </lineage>
</organism>
<feature type="region of interest" description="Disordered" evidence="9">
    <location>
        <begin position="516"/>
        <end position="539"/>
    </location>
</feature>
<evidence type="ECO:0000256" key="9">
    <source>
        <dbReference type="SAM" id="MobiDB-lite"/>
    </source>
</evidence>
<feature type="region of interest" description="Disordered" evidence="9">
    <location>
        <begin position="411"/>
        <end position="434"/>
    </location>
</feature>
<dbReference type="SUPFAM" id="SSF57850">
    <property type="entry name" value="RING/U-box"/>
    <property type="match status" value="1"/>
</dbReference>
<accession>A0A072PFD8</accession>
<evidence type="ECO:0000256" key="8">
    <source>
        <dbReference type="ARBA" id="ARBA00022833"/>
    </source>
</evidence>
<name>A0A072PFD8_9EURO</name>
<dbReference type="Gene3D" id="1.20.120.1750">
    <property type="match status" value="1"/>
</dbReference>
<keyword evidence="5" id="KW-0677">Repeat</keyword>
<dbReference type="RefSeq" id="XP_013261077.1">
    <property type="nucleotide sequence ID" value="XM_013405623.1"/>
</dbReference>
<evidence type="ECO:0000259" key="10">
    <source>
        <dbReference type="PROSITE" id="PS51873"/>
    </source>
</evidence>
<proteinExistence type="predicted"/>
<evidence type="ECO:0000256" key="2">
    <source>
        <dbReference type="ARBA" id="ARBA00012251"/>
    </source>
</evidence>
<dbReference type="Pfam" id="PF01485">
    <property type="entry name" value="IBR"/>
    <property type="match status" value="1"/>
</dbReference>
<comment type="caution">
    <text evidence="11">The sequence shown here is derived from an EMBL/GenBank/DDBJ whole genome shotgun (WGS) entry which is preliminary data.</text>
</comment>
<dbReference type="Pfam" id="PF26200">
    <property type="entry name" value="Rcat_RNF216"/>
    <property type="match status" value="1"/>
</dbReference>